<feature type="repeat" description="WD" evidence="3">
    <location>
        <begin position="928"/>
        <end position="969"/>
    </location>
</feature>
<dbReference type="PANTHER" id="PTHR22847:SF637">
    <property type="entry name" value="WD REPEAT DOMAIN 5B"/>
    <property type="match status" value="1"/>
</dbReference>
<dbReference type="PRINTS" id="PR00320">
    <property type="entry name" value="GPROTEINBRPT"/>
</dbReference>
<dbReference type="PANTHER" id="PTHR22847">
    <property type="entry name" value="WD40 REPEAT PROTEIN"/>
    <property type="match status" value="1"/>
</dbReference>
<dbReference type="GO" id="GO:0005634">
    <property type="term" value="C:nucleus"/>
    <property type="evidence" value="ECO:0007669"/>
    <property type="project" value="TreeGrafter"/>
</dbReference>
<evidence type="ECO:0000259" key="5">
    <source>
        <dbReference type="Pfam" id="PF24883"/>
    </source>
</evidence>
<dbReference type="Pfam" id="PF00400">
    <property type="entry name" value="WD40"/>
    <property type="match status" value="13"/>
</dbReference>
<dbReference type="Gene3D" id="2.130.10.10">
    <property type="entry name" value="YVTN repeat-like/Quinoprotein amine dehydrogenase"/>
    <property type="match status" value="3"/>
</dbReference>
<keyword evidence="1 3" id="KW-0853">WD repeat</keyword>
<accession>A0A8H5C713</accession>
<evidence type="ECO:0000256" key="4">
    <source>
        <dbReference type="SAM" id="MobiDB-lite"/>
    </source>
</evidence>
<dbReference type="InterPro" id="IPR056884">
    <property type="entry name" value="NPHP3-like_N"/>
</dbReference>
<feature type="domain" description="Nephrocystin 3-like N-terminal" evidence="5">
    <location>
        <begin position="90"/>
        <end position="251"/>
    </location>
</feature>
<dbReference type="Pfam" id="PF24883">
    <property type="entry name" value="NPHP3_N"/>
    <property type="match status" value="1"/>
</dbReference>
<feature type="repeat" description="WD" evidence="3">
    <location>
        <begin position="1100"/>
        <end position="1141"/>
    </location>
</feature>
<protein>
    <recommendedName>
        <fullName evidence="5">Nephrocystin 3-like N-terminal domain-containing protein</fullName>
    </recommendedName>
</protein>
<organism evidence="6 7">
    <name type="scientific">Tetrapyrgos nigripes</name>
    <dbReference type="NCBI Taxonomy" id="182062"/>
    <lineage>
        <taxon>Eukaryota</taxon>
        <taxon>Fungi</taxon>
        <taxon>Dikarya</taxon>
        <taxon>Basidiomycota</taxon>
        <taxon>Agaricomycotina</taxon>
        <taxon>Agaricomycetes</taxon>
        <taxon>Agaricomycetidae</taxon>
        <taxon>Agaricales</taxon>
        <taxon>Marasmiineae</taxon>
        <taxon>Marasmiaceae</taxon>
        <taxon>Tetrapyrgos</taxon>
    </lineage>
</organism>
<dbReference type="InterPro" id="IPR001680">
    <property type="entry name" value="WD40_rpt"/>
</dbReference>
<dbReference type="SMART" id="SM00320">
    <property type="entry name" value="WD40"/>
    <property type="match status" value="14"/>
</dbReference>
<feature type="repeat" description="WD" evidence="3">
    <location>
        <begin position="764"/>
        <end position="805"/>
    </location>
</feature>
<dbReference type="SUPFAM" id="SSF52540">
    <property type="entry name" value="P-loop containing nucleoside triphosphate hydrolases"/>
    <property type="match status" value="1"/>
</dbReference>
<evidence type="ECO:0000313" key="7">
    <source>
        <dbReference type="Proteomes" id="UP000559256"/>
    </source>
</evidence>
<dbReference type="SUPFAM" id="SSF50978">
    <property type="entry name" value="WD40 repeat-like"/>
    <property type="match status" value="3"/>
</dbReference>
<dbReference type="OrthoDB" id="538223at2759"/>
<comment type="caution">
    <text evidence="6">The sequence shown here is derived from an EMBL/GenBank/DDBJ whole genome shotgun (WGS) entry which is preliminary data.</text>
</comment>
<feature type="region of interest" description="Disordered" evidence="4">
    <location>
        <begin position="1"/>
        <end position="21"/>
    </location>
</feature>
<dbReference type="InterPro" id="IPR019775">
    <property type="entry name" value="WD40_repeat_CS"/>
</dbReference>
<feature type="repeat" description="WD" evidence="3">
    <location>
        <begin position="1186"/>
        <end position="1218"/>
    </location>
</feature>
<name>A0A8H5C713_9AGAR</name>
<dbReference type="PROSITE" id="PS50294">
    <property type="entry name" value="WD_REPEATS_REGION"/>
    <property type="match status" value="11"/>
</dbReference>
<dbReference type="EMBL" id="JAACJM010000235">
    <property type="protein sequence ID" value="KAF5335874.1"/>
    <property type="molecule type" value="Genomic_DNA"/>
</dbReference>
<dbReference type="InterPro" id="IPR020472">
    <property type="entry name" value="WD40_PAC1"/>
</dbReference>
<feature type="repeat" description="WD" evidence="3">
    <location>
        <begin position="721"/>
        <end position="762"/>
    </location>
</feature>
<dbReference type="CDD" id="cd00200">
    <property type="entry name" value="WD40"/>
    <property type="match status" value="2"/>
</dbReference>
<feature type="repeat" description="WD" evidence="3">
    <location>
        <begin position="678"/>
        <end position="719"/>
    </location>
</feature>
<keyword evidence="2" id="KW-0677">Repeat</keyword>
<evidence type="ECO:0000256" key="3">
    <source>
        <dbReference type="PROSITE-ProRule" id="PRU00221"/>
    </source>
</evidence>
<dbReference type="PROSITE" id="PS00678">
    <property type="entry name" value="WD_REPEATS_1"/>
    <property type="match status" value="7"/>
</dbReference>
<keyword evidence="7" id="KW-1185">Reference proteome</keyword>
<feature type="repeat" description="WD" evidence="3">
    <location>
        <begin position="1014"/>
        <end position="1055"/>
    </location>
</feature>
<dbReference type="InterPro" id="IPR027417">
    <property type="entry name" value="P-loop_NTPase"/>
</dbReference>
<feature type="repeat" description="WD" evidence="3">
    <location>
        <begin position="1057"/>
        <end position="1098"/>
    </location>
</feature>
<gene>
    <name evidence="6" type="ORF">D9758_017233</name>
</gene>
<reference evidence="6 7" key="1">
    <citation type="journal article" date="2020" name="ISME J.">
        <title>Uncovering the hidden diversity of litter-decomposition mechanisms in mushroom-forming fungi.</title>
        <authorList>
            <person name="Floudas D."/>
            <person name="Bentzer J."/>
            <person name="Ahren D."/>
            <person name="Johansson T."/>
            <person name="Persson P."/>
            <person name="Tunlid A."/>
        </authorList>
    </citation>
    <scope>NUCLEOTIDE SEQUENCE [LARGE SCALE GENOMIC DNA]</scope>
    <source>
        <strain evidence="6 7">CBS 291.85</strain>
    </source>
</reference>
<dbReference type="Gene3D" id="3.40.50.300">
    <property type="entry name" value="P-loop containing nucleotide triphosphate hydrolases"/>
    <property type="match status" value="1"/>
</dbReference>
<dbReference type="InterPro" id="IPR036322">
    <property type="entry name" value="WD40_repeat_dom_sf"/>
</dbReference>
<dbReference type="InterPro" id="IPR015943">
    <property type="entry name" value="WD40/YVTN_repeat-like_dom_sf"/>
</dbReference>
<evidence type="ECO:0000313" key="6">
    <source>
        <dbReference type="EMBL" id="KAF5335874.1"/>
    </source>
</evidence>
<dbReference type="Proteomes" id="UP000559256">
    <property type="component" value="Unassembled WGS sequence"/>
</dbReference>
<dbReference type="GO" id="GO:1990234">
    <property type="term" value="C:transferase complex"/>
    <property type="evidence" value="ECO:0007669"/>
    <property type="project" value="UniProtKB-ARBA"/>
</dbReference>
<evidence type="ECO:0000256" key="1">
    <source>
        <dbReference type="ARBA" id="ARBA00022574"/>
    </source>
</evidence>
<feature type="repeat" description="WD" evidence="3">
    <location>
        <begin position="971"/>
        <end position="1012"/>
    </location>
</feature>
<evidence type="ECO:0000256" key="2">
    <source>
        <dbReference type="ARBA" id="ARBA00022737"/>
    </source>
</evidence>
<dbReference type="PROSITE" id="PS50082">
    <property type="entry name" value="WD_REPEATS_2"/>
    <property type="match status" value="11"/>
</dbReference>
<sequence length="1321" mass="144932">MLQKMVATKDDNNPSNNTGTLQADVGLFQQAHNFSIENSNIAVVGGNQYQYNNANHYYGLQHDIISKLNPAKKAFHDIGARGACIEGTRTEILEKIVKWAEDPSPDTPVGYWMCGMAGTGKSTIAKSVCLILEDKGLLAGAFFCSRQIQECKDYHNIIPTIAYQLAQHSRDSAPGIREALNMDPDIALKEPDNQIRKLLSDLCKNASSSYNPVMVIDALDECEDISNVLKPLISAIGNQKIQGLRFFLTSRPEQHIKDYFNVNNMQEEGQIFQHFYLHNVQRSTVTKDIVLFLQQGLTSMSISKDKMERLVESSGVLFIYAATIIKYITGGGKRSQARLANILDLKRTPDRIQTQVLDDLYGQILEEALSSSKLSPEEQEQSLKVIYTVITTAIPVSCQTISELLKLDLENIQAIITDLQSVLYINQSDQAIYTFHASFVDYMTSEARAKNHYCNPMSHHSLLAKHCLSLMQHQLNFNICNLPSSFLSDDNVPHLQSKIAQKFAGAFEYSCIFWAYHVTETEFDENIVEKMEAFFQLKIIFWIEAMNLLKKLPECTKILESISKLCQASKLTSHATKETIQEIKEMANVFGLSSVKKMTPHLYLSIMPFFPALSHRLVKVVKVASTVIPNHSIGHWRTPSGVLCMSVSPDGKKIVTGLKNNQCIMWNINNGEQIGKPFFGHQDWVRSVSFAPDGKRIVSGSDDSTIRIWDASTGELICKPLQGHEGWVYSVKISPDGTRIASGSKDKTIRIWNAFTGPAIGQPFQGHSGSVRSVAFSPDGTKIVSGSEDNTIKIWDATTGNKIGQFFDLDEWVTSVSFSPDGAKIASAAGGVIIWDAKIKSVLWQIKERCWQLAFSADETRIVSAFGQTMEIWDANTGTAVGQPYQGHEDDINSVVFSPDGSKIISGSDDQTVRIWDSHILPVVYEPGCGHQGGITCVAFSSDGARIVSSSYDKTIRIWDAYTGNAIGKPFLGHAHGVPSVAFSPDGARIASGSYDNTIRIWDTDTGSAIGEPLLGHADGVTSVAFSLDGARIASVSYDNTIRIWDAESGNAIGEPLLGHTDCIRSVVFSSNGTLIVSGSDDNTIRIWDSSTGNAIGQPLLGHKGRVHSVAFSSNGVRIVSGSGDGTIRIWDASTGNVIGQPLLGHTGGVHSVAFSLDGAKVVSGAEDKTIRIWDANTGYAIGQPLLGHIDWVRSVTFSPDGTRILSGSDDCTVRIWDATILTQAESSHWPLTNSASDKVIHPSHTDSSSSWYLDSGGWICFTGVKHRIIWIRPEHSSSLCTAQNPIIISQKGCIKLDLENCVYGENWTQCFNNTNDSGKQ</sequence>
<feature type="repeat" description="WD" evidence="3">
    <location>
        <begin position="1143"/>
        <end position="1184"/>
    </location>
</feature>
<proteinExistence type="predicted"/>
<feature type="repeat" description="WD" evidence="3">
    <location>
        <begin position="885"/>
        <end position="917"/>
    </location>
</feature>